<comment type="subcellular location">
    <subcellularLocation>
        <location evidence="1">Cell membrane</location>
        <topology evidence="1">Lipid-anchor</topology>
    </subcellularLocation>
</comment>
<evidence type="ECO:0000313" key="10">
    <source>
        <dbReference type="Proteomes" id="UP001429357"/>
    </source>
</evidence>
<keyword evidence="4 7" id="KW-0732">Signal</keyword>
<dbReference type="InterPro" id="IPR050957">
    <property type="entry name" value="BMP_lipoprotein"/>
</dbReference>
<dbReference type="Proteomes" id="UP001429357">
    <property type="component" value="Unassembled WGS sequence"/>
</dbReference>
<dbReference type="RefSeq" id="WP_161868984.1">
    <property type="nucleotide sequence ID" value="NZ_MAEI02000001.1"/>
</dbReference>
<dbReference type="InterPro" id="IPR003760">
    <property type="entry name" value="PnrA-like"/>
</dbReference>
<dbReference type="Pfam" id="PF02608">
    <property type="entry name" value="Bmp"/>
    <property type="match status" value="1"/>
</dbReference>
<reference evidence="10" key="1">
    <citation type="submission" date="2016-06" db="EMBL/GenBank/DDBJ databases">
        <title>Four novel species of enterococci isolated from chicken manure.</title>
        <authorList>
            <person name="Van Tyne D."/>
        </authorList>
    </citation>
    <scope>NUCLEOTIDE SEQUENCE [LARGE SCALE GENOMIC DNA]</scope>
    <source>
        <strain evidence="10">JM9A</strain>
    </source>
</reference>
<dbReference type="PROSITE" id="PS51257">
    <property type="entry name" value="PROKAR_LIPOPROTEIN"/>
    <property type="match status" value="1"/>
</dbReference>
<keyword evidence="10" id="KW-1185">Reference proteome</keyword>
<dbReference type="EMBL" id="MAEI02000001">
    <property type="protein sequence ID" value="MEO1780752.1"/>
    <property type="molecule type" value="Genomic_DNA"/>
</dbReference>
<reference evidence="9 10" key="2">
    <citation type="submission" date="2024-02" db="EMBL/GenBank/DDBJ databases">
        <title>The Genome Sequence of Enterococcus diestrammenae JM9A.</title>
        <authorList>
            <person name="Earl A."/>
            <person name="Manson A."/>
            <person name="Gilmore M."/>
            <person name="Sanders J."/>
            <person name="Shea T."/>
            <person name="Howe W."/>
            <person name="Livny J."/>
            <person name="Cuomo C."/>
            <person name="Neafsey D."/>
            <person name="Birren B."/>
        </authorList>
    </citation>
    <scope>NUCLEOTIDE SEQUENCE [LARGE SCALE GENOMIC DNA]</scope>
    <source>
        <strain evidence="9 10">JM9A</strain>
    </source>
</reference>
<evidence type="ECO:0000256" key="6">
    <source>
        <dbReference type="ARBA" id="ARBA00023288"/>
    </source>
</evidence>
<dbReference type="InterPro" id="IPR028082">
    <property type="entry name" value="Peripla_BP_I"/>
</dbReference>
<evidence type="ECO:0000256" key="1">
    <source>
        <dbReference type="ARBA" id="ARBA00004193"/>
    </source>
</evidence>
<evidence type="ECO:0000259" key="8">
    <source>
        <dbReference type="Pfam" id="PF02608"/>
    </source>
</evidence>
<dbReference type="Gene3D" id="3.40.50.2300">
    <property type="match status" value="2"/>
</dbReference>
<evidence type="ECO:0000256" key="4">
    <source>
        <dbReference type="ARBA" id="ARBA00022729"/>
    </source>
</evidence>
<keyword evidence="6" id="KW-0449">Lipoprotein</keyword>
<dbReference type="PANTHER" id="PTHR34296">
    <property type="entry name" value="TRANSCRIPTIONAL ACTIVATOR PROTEIN MED"/>
    <property type="match status" value="1"/>
</dbReference>
<feature type="chain" id="PRO_5047142945" description="ABC transporter substrate-binding protein PnrA-like domain-containing protein" evidence="7">
    <location>
        <begin position="25"/>
        <end position="373"/>
    </location>
</feature>
<dbReference type="SUPFAM" id="SSF53822">
    <property type="entry name" value="Periplasmic binding protein-like I"/>
    <property type="match status" value="1"/>
</dbReference>
<proteinExistence type="inferred from homology"/>
<evidence type="ECO:0000256" key="3">
    <source>
        <dbReference type="ARBA" id="ARBA00022475"/>
    </source>
</evidence>
<keyword evidence="3" id="KW-1003">Cell membrane</keyword>
<name>A0ABV0F115_9ENTE</name>
<organism evidence="9 10">
    <name type="scientific">Enterococcus diestrammenae</name>
    <dbReference type="NCBI Taxonomy" id="1155073"/>
    <lineage>
        <taxon>Bacteria</taxon>
        <taxon>Bacillati</taxon>
        <taxon>Bacillota</taxon>
        <taxon>Bacilli</taxon>
        <taxon>Lactobacillales</taxon>
        <taxon>Enterococcaceae</taxon>
        <taxon>Enterococcus</taxon>
    </lineage>
</organism>
<feature type="domain" description="ABC transporter substrate-binding protein PnrA-like" evidence="8">
    <location>
        <begin position="52"/>
        <end position="371"/>
    </location>
</feature>
<evidence type="ECO:0000256" key="7">
    <source>
        <dbReference type="SAM" id="SignalP"/>
    </source>
</evidence>
<accession>A0ABV0F115</accession>
<evidence type="ECO:0000256" key="5">
    <source>
        <dbReference type="ARBA" id="ARBA00023136"/>
    </source>
</evidence>
<dbReference type="PANTHER" id="PTHR34296:SF2">
    <property type="entry name" value="ABC TRANSPORTER GUANOSINE-BINDING PROTEIN NUPN"/>
    <property type="match status" value="1"/>
</dbReference>
<comment type="caution">
    <text evidence="9">The sequence shown here is derived from an EMBL/GenBank/DDBJ whole genome shotgun (WGS) entry which is preliminary data.</text>
</comment>
<dbReference type="CDD" id="cd06354">
    <property type="entry name" value="PBP1_PrnA-like"/>
    <property type="match status" value="1"/>
</dbReference>
<comment type="similarity">
    <text evidence="2">Belongs to the BMP lipoprotein family.</text>
</comment>
<evidence type="ECO:0000256" key="2">
    <source>
        <dbReference type="ARBA" id="ARBA00008610"/>
    </source>
</evidence>
<feature type="signal peptide" evidence="7">
    <location>
        <begin position="1"/>
        <end position="24"/>
    </location>
</feature>
<evidence type="ECO:0000313" key="9">
    <source>
        <dbReference type="EMBL" id="MEO1780752.1"/>
    </source>
</evidence>
<keyword evidence="5" id="KW-0472">Membrane</keyword>
<gene>
    <name evidence="9" type="ORF">BAU18_000303</name>
</gene>
<protein>
    <recommendedName>
        <fullName evidence="8">ABC transporter substrate-binding protein PnrA-like domain-containing protein</fullName>
    </recommendedName>
</protein>
<sequence length="373" mass="38847">MKKANKWRLGVVALASVMVLGACGGGGNSTDSSGGTDKGTDSSAAGGKKYSVALVTDTGGVDDKSFNQSAWEGMQAWGNENGIKKGVGGYNYFQSQNASDYANHINTAVNNGFQTIFGIGYLLKPDIQKAATQFPDTTFGIIDDEIPDMDNVVSATFADHEASYLAGIAAAYMTKTNTVGFIGGAEGPVIDRFEAGFNKGVNDTAEKLGKKVEVKNQYAGDFSAPDKGKSIAASMYNGGADIIFHASGGTGVGVFAEAIAKNEQKTEAELKDEQVWVIGVDRDQEADGAFTTKDGKKANCTLTSTLKGVGAAVQDISNRAMNGEFPGGEHLTYALKDGGVDLTAGVISEEAQKAVDEAKQGIIDGDIEVPEKP</sequence>